<evidence type="ECO:0000313" key="2">
    <source>
        <dbReference type="EMBL" id="PKN02863.1"/>
    </source>
</evidence>
<feature type="transmembrane region" description="Helical" evidence="1">
    <location>
        <begin position="7"/>
        <end position="28"/>
    </location>
</feature>
<feature type="transmembrane region" description="Helical" evidence="1">
    <location>
        <begin position="128"/>
        <end position="145"/>
    </location>
</feature>
<name>A0A2N2F3Y5_9BACT</name>
<dbReference type="NCBIfam" id="NF038020">
    <property type="entry name" value="HeR"/>
    <property type="match status" value="1"/>
</dbReference>
<dbReference type="AlphaFoldDB" id="A0A2N2F3Y5"/>
<feature type="transmembrane region" description="Helical" evidence="1">
    <location>
        <begin position="157"/>
        <end position="179"/>
    </location>
</feature>
<sequence>MDKYKNLRVYNIVMGIFHFIQSVLMFFLSNDFSLPVNTSYLKFDVQSLTLQPLLENVGDLRVGYLVALFLLLSSISHFVISLPKVYEWYIANLKKGINYARWYEYAISSSVMIVVIAMLVGVYDLSSLLLIFFMNMMMILFGLMMELHNQATKRTDWTSYIFGCIAGILPWVVIALYLFESGDGENKAPDFVYWIFFSIFLFFNTFAVNMVLQYKKVGKWSDYTYGEKVYILLSLVAKSLLAWQVFAGTLRPV</sequence>
<feature type="transmembrane region" description="Helical" evidence="1">
    <location>
        <begin position="102"/>
        <end position="122"/>
    </location>
</feature>
<dbReference type="InterPro" id="IPR041113">
    <property type="entry name" value="Heliorhodopsin"/>
</dbReference>
<dbReference type="EMBL" id="PHAO01000001">
    <property type="protein sequence ID" value="PKN02863.1"/>
    <property type="molecule type" value="Genomic_DNA"/>
</dbReference>
<dbReference type="Proteomes" id="UP000233417">
    <property type="component" value="Unassembled WGS sequence"/>
</dbReference>
<evidence type="ECO:0008006" key="4">
    <source>
        <dbReference type="Google" id="ProtNLM"/>
    </source>
</evidence>
<keyword evidence="1" id="KW-0472">Membrane</keyword>
<gene>
    <name evidence="2" type="ORF">CVU76_02455</name>
</gene>
<feature type="transmembrane region" description="Helical" evidence="1">
    <location>
        <begin position="62"/>
        <end position="82"/>
    </location>
</feature>
<comment type="caution">
    <text evidence="2">The sequence shown here is derived from an EMBL/GenBank/DDBJ whole genome shotgun (WGS) entry which is preliminary data.</text>
</comment>
<proteinExistence type="predicted"/>
<feature type="transmembrane region" description="Helical" evidence="1">
    <location>
        <begin position="191"/>
        <end position="208"/>
    </location>
</feature>
<dbReference type="Gene3D" id="1.20.1070.10">
    <property type="entry name" value="Rhodopsin 7-helix transmembrane proteins"/>
    <property type="match status" value="1"/>
</dbReference>
<evidence type="ECO:0000313" key="3">
    <source>
        <dbReference type="Proteomes" id="UP000233417"/>
    </source>
</evidence>
<evidence type="ECO:0000256" key="1">
    <source>
        <dbReference type="SAM" id="Phobius"/>
    </source>
</evidence>
<keyword evidence="1" id="KW-0812">Transmembrane</keyword>
<accession>A0A2N2F3Y5</accession>
<protein>
    <recommendedName>
        <fullName evidence="4">Heliorhodopsin HeR</fullName>
    </recommendedName>
</protein>
<keyword evidence="1" id="KW-1133">Transmembrane helix</keyword>
<reference evidence="2 3" key="1">
    <citation type="journal article" date="2017" name="ISME J.">
        <title>Potential for microbial H2 and metal transformations associated with novel bacteria and archaea in deep terrestrial subsurface sediments.</title>
        <authorList>
            <person name="Hernsdorf A.W."/>
            <person name="Amano Y."/>
            <person name="Miyakawa K."/>
            <person name="Ise K."/>
            <person name="Suzuki Y."/>
            <person name="Anantharaman K."/>
            <person name="Probst A."/>
            <person name="Burstein D."/>
            <person name="Thomas B.C."/>
            <person name="Banfield J.F."/>
        </authorList>
    </citation>
    <scope>NUCLEOTIDE SEQUENCE [LARGE SCALE GENOMIC DNA]</scope>
    <source>
        <strain evidence="2">HGW-Dojkabacteria-1</strain>
    </source>
</reference>
<feature type="transmembrane region" description="Helical" evidence="1">
    <location>
        <begin position="229"/>
        <end position="247"/>
    </location>
</feature>
<dbReference type="Pfam" id="PF18761">
    <property type="entry name" value="Heliorhodopsin"/>
    <property type="match status" value="1"/>
</dbReference>
<organism evidence="2 3">
    <name type="scientific">Candidatus Dojkabacteria bacterium HGW-Dojkabacteria-1</name>
    <dbReference type="NCBI Taxonomy" id="2013761"/>
    <lineage>
        <taxon>Bacteria</taxon>
        <taxon>Candidatus Dojkabacteria</taxon>
    </lineage>
</organism>